<dbReference type="AlphaFoldDB" id="D5RCT0"/>
<reference evidence="2 3" key="1">
    <citation type="submission" date="2010-04" db="EMBL/GenBank/DDBJ databases">
        <authorList>
            <person name="Qin X."/>
            <person name="Bachman B."/>
            <person name="Battles P."/>
            <person name="Bell A."/>
            <person name="Bess C."/>
            <person name="Bickham C."/>
            <person name="Chaboub L."/>
            <person name="Chen D."/>
            <person name="Coyle M."/>
            <person name="Deiros D.R."/>
            <person name="Dinh H."/>
            <person name="Forbes L."/>
            <person name="Fowler G."/>
            <person name="Francisco L."/>
            <person name="Fu Q."/>
            <person name="Gubbala S."/>
            <person name="Hale W."/>
            <person name="Han Y."/>
            <person name="Hemphill L."/>
            <person name="Highlander S.K."/>
            <person name="Hirani K."/>
            <person name="Hogues M."/>
            <person name="Jackson L."/>
            <person name="Jakkamsetti A."/>
            <person name="Javaid M."/>
            <person name="Jiang H."/>
            <person name="Korchina V."/>
            <person name="Kovar C."/>
            <person name="Lara F."/>
            <person name="Lee S."/>
            <person name="Mata R."/>
            <person name="Mathew T."/>
            <person name="Moen C."/>
            <person name="Morales K."/>
            <person name="Munidasa M."/>
            <person name="Nazareth L."/>
            <person name="Ngo R."/>
            <person name="Nguyen L."/>
            <person name="Okwuonu G."/>
            <person name="Ongeri F."/>
            <person name="Patil S."/>
            <person name="Petrosino J."/>
            <person name="Pham C."/>
            <person name="Pham P."/>
            <person name="Pu L.-L."/>
            <person name="Puazo M."/>
            <person name="Raj R."/>
            <person name="Reid J."/>
            <person name="Rouhana J."/>
            <person name="Saada N."/>
            <person name="Shang Y."/>
            <person name="Simmons D."/>
            <person name="Thornton R."/>
            <person name="Warren J."/>
            <person name="Weissenberger G."/>
            <person name="Zhang J."/>
            <person name="Zhang L."/>
            <person name="Zhou C."/>
            <person name="Zhu D."/>
            <person name="Muzny D."/>
            <person name="Worley K."/>
            <person name="Gibbs R."/>
        </authorList>
    </citation>
    <scope>NUCLEOTIDE SEQUENCE [LARGE SCALE GENOMIC DNA]</scope>
    <source>
        <strain evidence="3">ATCC 23726 / VPI 4351</strain>
    </source>
</reference>
<dbReference type="SUPFAM" id="SSF51735">
    <property type="entry name" value="NAD(P)-binding Rossmann-fold domains"/>
    <property type="match status" value="1"/>
</dbReference>
<evidence type="ECO:0000259" key="1">
    <source>
        <dbReference type="Pfam" id="PF01370"/>
    </source>
</evidence>
<dbReference type="Pfam" id="PF01370">
    <property type="entry name" value="Epimerase"/>
    <property type="match status" value="1"/>
</dbReference>
<feature type="domain" description="NAD-dependent epimerase/dehydratase" evidence="1">
    <location>
        <begin position="4"/>
        <end position="224"/>
    </location>
</feature>
<dbReference type="Gene3D" id="3.40.50.720">
    <property type="entry name" value="NAD(P)-binding Rossmann-like Domain"/>
    <property type="match status" value="1"/>
</dbReference>
<dbReference type="PANTHER" id="PTHR48079:SF6">
    <property type="entry name" value="NAD(P)-BINDING DOMAIN-CONTAINING PROTEIN-RELATED"/>
    <property type="match status" value="1"/>
</dbReference>
<proteinExistence type="predicted"/>
<protein>
    <submittedName>
        <fullName evidence="2">NAD dependent epimerase/dehydratase family protein</fullName>
        <ecNumber evidence="2">1.1.1.133</ecNumber>
    </submittedName>
</protein>
<dbReference type="InterPro" id="IPR036291">
    <property type="entry name" value="NAD(P)-bd_dom_sf"/>
</dbReference>
<dbReference type="GO" id="GO:0004029">
    <property type="term" value="F:aldehyde dehydrogenase (NAD+) activity"/>
    <property type="evidence" value="ECO:0007669"/>
    <property type="project" value="TreeGrafter"/>
</dbReference>
<evidence type="ECO:0000313" key="3">
    <source>
        <dbReference type="Proteomes" id="UP000003643"/>
    </source>
</evidence>
<comment type="caution">
    <text evidence="2">The sequence shown here is derived from an EMBL/GenBank/DDBJ whole genome shotgun (WGS) entry which is preliminary data.</text>
</comment>
<dbReference type="Proteomes" id="UP000003643">
    <property type="component" value="Unassembled WGS sequence"/>
</dbReference>
<dbReference type="InterPro" id="IPR001509">
    <property type="entry name" value="Epimerase_deHydtase"/>
</dbReference>
<dbReference type="InterPro" id="IPR051783">
    <property type="entry name" value="NAD(P)-dependent_oxidoreduct"/>
</dbReference>
<accession>D5RCT0</accession>
<dbReference type="GO" id="GO:0005737">
    <property type="term" value="C:cytoplasm"/>
    <property type="evidence" value="ECO:0007669"/>
    <property type="project" value="TreeGrafter"/>
</dbReference>
<dbReference type="EC" id="1.1.1.133" evidence="2"/>
<dbReference type="EMBL" id="ADVK01000027">
    <property type="protein sequence ID" value="EFG95385.1"/>
    <property type="molecule type" value="Genomic_DNA"/>
</dbReference>
<keyword evidence="2" id="KW-0560">Oxidoreductase</keyword>
<dbReference type="PANTHER" id="PTHR48079">
    <property type="entry name" value="PROTEIN YEEZ"/>
    <property type="match status" value="1"/>
</dbReference>
<name>D5RCT0_FUSN2</name>
<evidence type="ECO:0000313" key="2">
    <source>
        <dbReference type="EMBL" id="EFG95385.1"/>
    </source>
</evidence>
<sequence length="328" mass="37870">MMKVLLTGATGFLGKYVIDELKNNSYQVVAFGRNEKIGHTLIDENVEFYKGDIDNLDDLFKASQDCSAVIHAAALSTVWGKWKDFYNVNVLGTKNVVQVCEEKNLKLVFVSSPSIYAGAKDQLDVKEDEAPKENDLNYYIKSKIMAENIIKSSKLNYMIIRPRGLFGVGDTSIIPRLLELNKKIGIPLFVDGKQKVDITCVENVAYALRLALENNQYSRQIYNITNDEPIEFKKILTLFFNEIGTEGKYLKWNYNLIFLLVSFLEIFYKFFRIKKEPPITKYTLYLMRYSQTLNIDKAKKELGYYPKMSILEGVKKYVEHSRKNDRES</sequence>
<gene>
    <name evidence="2" type="ORF">HMPREF0397_1015</name>
</gene>
<organism evidence="2 3">
    <name type="scientific">Fusobacterium nucleatum subsp. nucleatum (strain ATCC 23726 / VPI 4351)</name>
    <dbReference type="NCBI Taxonomy" id="525283"/>
    <lineage>
        <taxon>Bacteria</taxon>
        <taxon>Fusobacteriati</taxon>
        <taxon>Fusobacteriota</taxon>
        <taxon>Fusobacteriia</taxon>
        <taxon>Fusobacteriales</taxon>
        <taxon>Fusobacteriaceae</taxon>
        <taxon>Fusobacterium</taxon>
    </lineage>
</organism>
<dbReference type="GO" id="GO:0008831">
    <property type="term" value="F:dTDP-4-dehydrorhamnose reductase activity"/>
    <property type="evidence" value="ECO:0007669"/>
    <property type="project" value="UniProtKB-EC"/>
</dbReference>